<dbReference type="EMBL" id="BX284602">
    <property type="protein sequence ID" value="CCD61982.1"/>
    <property type="molecule type" value="Genomic_DNA"/>
</dbReference>
<dbReference type="CTD" id="173653"/>
<organism evidence="1 2">
    <name type="scientific">Caenorhabditis elegans</name>
    <dbReference type="NCBI Taxonomy" id="6239"/>
    <lineage>
        <taxon>Eukaryota</taxon>
        <taxon>Metazoa</taxon>
        <taxon>Ecdysozoa</taxon>
        <taxon>Nematoda</taxon>
        <taxon>Chromadorea</taxon>
        <taxon>Rhabditida</taxon>
        <taxon>Rhabditina</taxon>
        <taxon>Rhabditomorpha</taxon>
        <taxon>Rhabditoidea</taxon>
        <taxon>Rhabditidae</taxon>
        <taxon>Peloderinae</taxon>
        <taxon>Caenorhabditis</taxon>
    </lineage>
</organism>
<dbReference type="WormBase" id="Y25C1A.6">
    <property type="protein sequence ID" value="CE21473"/>
    <property type="gene ID" value="WBGene00021293"/>
</dbReference>
<dbReference type="InParanoid" id="Q9TYM3"/>
<sequence>MAQFSIFPEQNSLQDLLNIHSVQEDTQYKSMGIYDLKTCEIPMRPPTHQNPAQKEHNTMEDEMMAVLNSFSRRIEIMSAPEPKAFRYYFEISPPPKPEAPKSQLGLGDLSEESYPLTPEPIQLDTCLTWSPVELQFDPFAEPEPIFYNEEMDSGPTPEPIPDIFESPRSEVEAVKMFRSEVIYEDFAEE</sequence>
<dbReference type="RefSeq" id="NP_494437.1">
    <property type="nucleotide sequence ID" value="NM_062036.5"/>
</dbReference>
<dbReference type="AlphaFoldDB" id="Q9TYM3"/>
<evidence type="ECO:0000313" key="1">
    <source>
        <dbReference type="EMBL" id="CCD61982.1"/>
    </source>
</evidence>
<evidence type="ECO:0000313" key="3">
    <source>
        <dbReference type="WormBase" id="Y25C1A.6"/>
    </source>
</evidence>
<dbReference type="STRING" id="6239.Y25C1A.6.1"/>
<dbReference type="Proteomes" id="UP000001940">
    <property type="component" value="Chromosome II"/>
</dbReference>
<protein>
    <submittedName>
        <fullName evidence="1">Protein aurora borealis</fullName>
    </submittedName>
</protein>
<dbReference type="Bgee" id="WBGene00021293">
    <property type="expression patterns" value="Expressed in embryo and 4 other cell types or tissues"/>
</dbReference>
<dbReference type="PaxDb" id="6239-Y25C1A.6"/>
<evidence type="ECO:0000313" key="2">
    <source>
        <dbReference type="Proteomes" id="UP000001940"/>
    </source>
</evidence>
<gene>
    <name evidence="1" type="ORF">CELE_Y25C1A.6</name>
    <name evidence="1 3" type="ORF">Y25C1A.6</name>
</gene>
<dbReference type="IntAct" id="Q9TYM3">
    <property type="interactions" value="1"/>
</dbReference>
<keyword evidence="2" id="KW-1185">Reference proteome</keyword>
<dbReference type="HOGENOM" id="CLU_1435641_0_0_1"/>
<dbReference type="AGR" id="WB:WBGene00021293"/>
<proteinExistence type="predicted"/>
<dbReference type="UCSC" id="Y25C1A.6.2">
    <property type="organism name" value="c. elegans"/>
</dbReference>
<dbReference type="GeneID" id="173653"/>
<dbReference type="PIR" id="T33903">
    <property type="entry name" value="T33903"/>
</dbReference>
<dbReference type="KEGG" id="cel:CELE_Y25C1A.6"/>
<reference evidence="1 2" key="1">
    <citation type="journal article" date="1998" name="Science">
        <title>Genome sequence of the nematode C. elegans: a platform for investigating biology.</title>
        <authorList>
            <consortium name="The C. elegans sequencing consortium"/>
            <person name="Sulson J.E."/>
            <person name="Waterston R."/>
        </authorList>
    </citation>
    <scope>NUCLEOTIDE SEQUENCE [LARGE SCALE GENOMIC DNA]</scope>
    <source>
        <strain evidence="1 2">Bristol N2</strain>
    </source>
</reference>
<name>Q9TYM3_CAEEL</name>
<accession>Q9TYM3</accession>